<reference evidence="2" key="1">
    <citation type="submission" date="2019-01" db="EMBL/GenBank/DDBJ databases">
        <title>Cytophagaceae bacterium strain CAR-16.</title>
        <authorList>
            <person name="Chen W.-M."/>
        </authorList>
    </citation>
    <scope>NUCLEOTIDE SEQUENCE [LARGE SCALE GENOMIC DNA]</scope>
    <source>
        <strain evidence="2">CHR27</strain>
    </source>
</reference>
<dbReference type="Proteomes" id="UP000290958">
    <property type="component" value="Unassembled WGS sequence"/>
</dbReference>
<dbReference type="RefSeq" id="WP_129402871.1">
    <property type="nucleotide sequence ID" value="NZ_SBKP01000001.1"/>
</dbReference>
<protein>
    <submittedName>
        <fullName evidence="1">Uncharacterized protein</fullName>
    </submittedName>
</protein>
<dbReference type="AlphaFoldDB" id="A0A4Q1KMA5"/>
<gene>
    <name evidence="1" type="ORF">EQG66_02185</name>
</gene>
<name>A0A4Q1KMA5_9SPHN</name>
<organism evidence="1 2">
    <name type="scientific">Sphingobium fluviale</name>
    <dbReference type="NCBI Taxonomy" id="2506423"/>
    <lineage>
        <taxon>Bacteria</taxon>
        <taxon>Pseudomonadati</taxon>
        <taxon>Pseudomonadota</taxon>
        <taxon>Alphaproteobacteria</taxon>
        <taxon>Sphingomonadales</taxon>
        <taxon>Sphingomonadaceae</taxon>
        <taxon>Sphingobium</taxon>
    </lineage>
</organism>
<accession>A0A4Q1KMA5</accession>
<evidence type="ECO:0000313" key="2">
    <source>
        <dbReference type="Proteomes" id="UP000290958"/>
    </source>
</evidence>
<dbReference type="EMBL" id="SBKP01000001">
    <property type="protein sequence ID" value="RXR31103.1"/>
    <property type="molecule type" value="Genomic_DNA"/>
</dbReference>
<dbReference type="OrthoDB" id="9765195at2"/>
<keyword evidence="2" id="KW-1185">Reference proteome</keyword>
<evidence type="ECO:0000313" key="1">
    <source>
        <dbReference type="EMBL" id="RXR31103.1"/>
    </source>
</evidence>
<proteinExistence type="predicted"/>
<sequence length="154" mass="17076">MRKLLIVLAGTVISFSIPVIGYAQKRKVSSGAVPANLIGTSMYCSVHTYNQELFGGATRRRDAQPDEFRVLFTGPNEITIRGSDGYANGVRHVRREGRDLVISFNANPQPGPLGSTIGWESFPKLNLDTFEWEGQWYTIIMGVKGMKYDQGSCE</sequence>
<comment type="caution">
    <text evidence="1">The sequence shown here is derived from an EMBL/GenBank/DDBJ whole genome shotgun (WGS) entry which is preliminary data.</text>
</comment>